<keyword evidence="3" id="KW-1185">Reference proteome</keyword>
<evidence type="ECO:0000313" key="2">
    <source>
        <dbReference type="EMBL" id="SHD75912.1"/>
    </source>
</evidence>
<organism evidence="2 3">
    <name type="scientific">[Clostridium] ultunense Esp</name>
    <dbReference type="NCBI Taxonomy" id="1288971"/>
    <lineage>
        <taxon>Bacteria</taxon>
        <taxon>Bacillati</taxon>
        <taxon>Bacillota</taxon>
        <taxon>Tissierellia</taxon>
        <taxon>Tissierellales</taxon>
        <taxon>Tepidimicrobiaceae</taxon>
        <taxon>Schnuerera</taxon>
    </lineage>
</organism>
<dbReference type="InterPro" id="IPR042100">
    <property type="entry name" value="Bug_dom1"/>
</dbReference>
<sequence>MFKRNRFFVLLSVIMILSVLLAGCGSKETAKEVKYPEKPINVLQGFKPGGGSDTLAQLTQPYLEKILGQTFVNQYMPGATGAIAWTELCKKSKNDGYTLSITNTPMLMTNYIMNDEITYSIDELDPIANVVTDPGVIVVGKDSKYETVQDFLDDVKANPGQITVGNSGVGGDDFFTTLMVERETGLKFKMVPFDGDGPSWQAAAGNKIDVSFNNLGITYPQIEAGNLRILAIFSEERNDMVPDTPTFKELGYNVVAGSSRGYSAPKGIPDEIKEILCQAFEEMAENPDFVKAANDRALPVDIKVGDEYAKYLKEQEEAFTEIWNEVKDQYKN</sequence>
<protein>
    <recommendedName>
        <fullName evidence="4">Tripartite tricarboxylate transporter substrate binding protein</fullName>
    </recommendedName>
</protein>
<dbReference type="EMBL" id="LT669839">
    <property type="protein sequence ID" value="SHD75912.1"/>
    <property type="molecule type" value="Genomic_DNA"/>
</dbReference>
<dbReference type="HOGENOM" id="CLU_045683_1_1_9"/>
<dbReference type="RefSeq" id="WP_005587716.1">
    <property type="nucleotide sequence ID" value="NZ_LT669839.1"/>
</dbReference>
<dbReference type="PANTHER" id="PTHR42928">
    <property type="entry name" value="TRICARBOXYLATE-BINDING PROTEIN"/>
    <property type="match status" value="1"/>
</dbReference>
<dbReference type="SUPFAM" id="SSF53850">
    <property type="entry name" value="Periplasmic binding protein-like II"/>
    <property type="match status" value="1"/>
</dbReference>
<dbReference type="Gene3D" id="3.40.190.150">
    <property type="entry name" value="Bordetella uptake gene, domain 1"/>
    <property type="match status" value="1"/>
</dbReference>
<accession>M1ZFC0</accession>
<comment type="similarity">
    <text evidence="1">Belongs to the UPF0065 (bug) family.</text>
</comment>
<dbReference type="AlphaFoldDB" id="M1ZFC0"/>
<dbReference type="PANTHER" id="PTHR42928:SF5">
    <property type="entry name" value="BLR1237 PROTEIN"/>
    <property type="match status" value="1"/>
</dbReference>
<evidence type="ECO:0000313" key="3">
    <source>
        <dbReference type="Proteomes" id="UP000245423"/>
    </source>
</evidence>
<dbReference type="PROSITE" id="PS51257">
    <property type="entry name" value="PROKAR_LIPOPROTEIN"/>
    <property type="match status" value="1"/>
</dbReference>
<dbReference type="PIRSF" id="PIRSF017082">
    <property type="entry name" value="YflP"/>
    <property type="match status" value="1"/>
</dbReference>
<reference evidence="2 3" key="1">
    <citation type="submission" date="2016-11" db="EMBL/GenBank/DDBJ databases">
        <authorList>
            <person name="Manzoor S."/>
        </authorList>
    </citation>
    <scope>NUCLEOTIDE SEQUENCE [LARGE SCALE GENOMIC DNA]</scope>
    <source>
        <strain evidence="2">Clostridium ultunense strain Esp</strain>
    </source>
</reference>
<name>M1ZFC0_9FIRM</name>
<dbReference type="Proteomes" id="UP000245423">
    <property type="component" value="Chromosome 1"/>
</dbReference>
<proteinExistence type="inferred from homology"/>
<dbReference type="InterPro" id="IPR005064">
    <property type="entry name" value="BUG"/>
</dbReference>
<dbReference type="Gene3D" id="3.40.190.10">
    <property type="entry name" value="Periplasmic binding protein-like II"/>
    <property type="match status" value="1"/>
</dbReference>
<gene>
    <name evidence="2" type="ORF">CUESP1_0526</name>
</gene>
<dbReference type="CDD" id="cd07012">
    <property type="entry name" value="PBP2_Bug_TTT"/>
    <property type="match status" value="1"/>
</dbReference>
<evidence type="ECO:0008006" key="4">
    <source>
        <dbReference type="Google" id="ProtNLM"/>
    </source>
</evidence>
<dbReference type="Pfam" id="PF03401">
    <property type="entry name" value="TctC"/>
    <property type="match status" value="1"/>
</dbReference>
<evidence type="ECO:0000256" key="1">
    <source>
        <dbReference type="ARBA" id="ARBA00006987"/>
    </source>
</evidence>